<keyword evidence="3" id="KW-1185">Reference proteome</keyword>
<organism evidence="2 3">
    <name type="scientific">Protopolystoma xenopodis</name>
    <dbReference type="NCBI Taxonomy" id="117903"/>
    <lineage>
        <taxon>Eukaryota</taxon>
        <taxon>Metazoa</taxon>
        <taxon>Spiralia</taxon>
        <taxon>Lophotrochozoa</taxon>
        <taxon>Platyhelminthes</taxon>
        <taxon>Monogenea</taxon>
        <taxon>Polyopisthocotylea</taxon>
        <taxon>Polystomatidea</taxon>
        <taxon>Polystomatidae</taxon>
        <taxon>Protopolystoma</taxon>
    </lineage>
</organism>
<feature type="compositionally biased region" description="Low complexity" evidence="1">
    <location>
        <begin position="86"/>
        <end position="98"/>
    </location>
</feature>
<feature type="region of interest" description="Disordered" evidence="1">
    <location>
        <begin position="29"/>
        <end position="63"/>
    </location>
</feature>
<feature type="region of interest" description="Disordered" evidence="1">
    <location>
        <begin position="336"/>
        <end position="360"/>
    </location>
</feature>
<accession>A0A3S5BJG0</accession>
<feature type="region of interest" description="Disordered" evidence="1">
    <location>
        <begin position="86"/>
        <end position="117"/>
    </location>
</feature>
<evidence type="ECO:0000256" key="1">
    <source>
        <dbReference type="SAM" id="MobiDB-lite"/>
    </source>
</evidence>
<name>A0A3S5BJG0_9PLAT</name>
<dbReference type="Proteomes" id="UP000784294">
    <property type="component" value="Unassembled WGS sequence"/>
</dbReference>
<feature type="compositionally biased region" description="Pro residues" evidence="1">
    <location>
        <begin position="36"/>
        <end position="51"/>
    </location>
</feature>
<dbReference type="AlphaFoldDB" id="A0A3S5BJG0"/>
<proteinExistence type="predicted"/>
<feature type="region of interest" description="Disordered" evidence="1">
    <location>
        <begin position="256"/>
        <end position="300"/>
    </location>
</feature>
<gene>
    <name evidence="2" type="ORF">PXEA_LOCUS19948</name>
</gene>
<evidence type="ECO:0000313" key="2">
    <source>
        <dbReference type="EMBL" id="VEL26508.1"/>
    </source>
</evidence>
<feature type="compositionally biased region" description="Low complexity" evidence="1">
    <location>
        <begin position="336"/>
        <end position="349"/>
    </location>
</feature>
<protein>
    <submittedName>
        <fullName evidence="2">Uncharacterized protein</fullName>
    </submittedName>
</protein>
<sequence>MLSGANTAILHGAVPLSVGATGFVSVSGPSASGGLCPPPPSSTPTPPPHMTPTPSSAVTFTPPQAVIRPPGGQAVFIDSILSQPSALSQQSQSQQQQSNPVGLSAPMTPSQKGQAALAASTGQLVNFISTPCMPPPVPSQSPGPVITSLSLAPMSAQSPGGVVFTSGTIGSGMGSTETNSSISLASSISSSPNGAGMTTTFSNSVPISLASRPAHPQFVQPVSHRLSMSGCVSSNSTVSGIPLISPILSSGMPCMPLQSTPPPQTLQSLVPHPPIPAQSPAPPSQPPLSAVSPGQSASSLAPQSISMVNMANGHLPTGGPPLVVINQITTSMASQISAPMQQSQQQQPMVSLSGSVTLTL</sequence>
<feature type="compositionally biased region" description="Polar residues" evidence="1">
    <location>
        <begin position="350"/>
        <end position="360"/>
    </location>
</feature>
<evidence type="ECO:0000313" key="3">
    <source>
        <dbReference type="Proteomes" id="UP000784294"/>
    </source>
</evidence>
<comment type="caution">
    <text evidence="2">The sequence shown here is derived from an EMBL/GenBank/DDBJ whole genome shotgun (WGS) entry which is preliminary data.</text>
</comment>
<dbReference type="EMBL" id="CAAALY010080767">
    <property type="protein sequence ID" value="VEL26508.1"/>
    <property type="molecule type" value="Genomic_DNA"/>
</dbReference>
<reference evidence="2" key="1">
    <citation type="submission" date="2018-11" db="EMBL/GenBank/DDBJ databases">
        <authorList>
            <consortium name="Pathogen Informatics"/>
        </authorList>
    </citation>
    <scope>NUCLEOTIDE SEQUENCE</scope>
</reference>
<feature type="compositionally biased region" description="Pro residues" evidence="1">
    <location>
        <begin position="271"/>
        <end position="286"/>
    </location>
</feature>